<dbReference type="InterPro" id="IPR051962">
    <property type="entry name" value="Cuticlin"/>
</dbReference>
<dbReference type="OrthoDB" id="6139674at2759"/>
<name>A0A3P7JSB6_STRVU</name>
<dbReference type="PROSITE" id="PS51034">
    <property type="entry name" value="ZP_2"/>
    <property type="match status" value="1"/>
</dbReference>
<dbReference type="AlphaFoldDB" id="A0A3P7JSB6"/>
<dbReference type="InterPro" id="IPR001507">
    <property type="entry name" value="ZP_dom"/>
</dbReference>
<feature type="non-terminal residue" evidence="3">
    <location>
        <position position="242"/>
    </location>
</feature>
<gene>
    <name evidence="3" type="ORF">SVUK_LOCUS16692</name>
</gene>
<feature type="domain" description="ZP" evidence="2">
    <location>
        <begin position="1"/>
        <end position="107"/>
    </location>
</feature>
<dbReference type="EMBL" id="UYYB01114111">
    <property type="protein sequence ID" value="VDM81694.1"/>
    <property type="molecule type" value="Genomic_DNA"/>
</dbReference>
<dbReference type="Proteomes" id="UP000270094">
    <property type="component" value="Unassembled WGS sequence"/>
</dbReference>
<protein>
    <recommendedName>
        <fullName evidence="2">ZP domain-containing protein</fullName>
    </recommendedName>
</protein>
<feature type="non-terminal residue" evidence="3">
    <location>
        <position position="1"/>
    </location>
</feature>
<evidence type="ECO:0000313" key="3">
    <source>
        <dbReference type="EMBL" id="VDM81694.1"/>
    </source>
</evidence>
<keyword evidence="4" id="KW-1185">Reference proteome</keyword>
<evidence type="ECO:0000256" key="1">
    <source>
        <dbReference type="ARBA" id="ARBA00022729"/>
    </source>
</evidence>
<dbReference type="PANTHER" id="PTHR22907:SF58">
    <property type="entry name" value="ZP DOMAIN-CONTAINING PROTEIN"/>
    <property type="match status" value="1"/>
</dbReference>
<accession>A0A3P7JSB6</accession>
<proteinExistence type="predicted"/>
<keyword evidence="1" id="KW-0732">Signal</keyword>
<dbReference type="PANTHER" id="PTHR22907">
    <property type="entry name" value="GH04558P"/>
    <property type="match status" value="1"/>
</dbReference>
<evidence type="ECO:0000313" key="4">
    <source>
        <dbReference type="Proteomes" id="UP000270094"/>
    </source>
</evidence>
<sequence>YLPDLVHSSDPTPQAIEGKSVPQCRYDVLSSVNGPTLRFANVGEPVVHNCVIEKQLVPDVKYESDLSSAYTTISAFRFAEQIVVHFSCQITLCRKHEQGCEGIAPPVCVPIEFPPIHAEYRHSTRPSIEATKITELPKPIPTPKQYGFESVELNTRTTARPTTSTLSNKLEAIANFHGPFVSHPPVPLSRTEEEEQEANAISSGDTPEFGIEIAKGPASPYHMLPEVPNDYRTETLSSVYDV</sequence>
<evidence type="ECO:0000259" key="2">
    <source>
        <dbReference type="PROSITE" id="PS51034"/>
    </source>
</evidence>
<reference evidence="3 4" key="1">
    <citation type="submission" date="2018-11" db="EMBL/GenBank/DDBJ databases">
        <authorList>
            <consortium name="Pathogen Informatics"/>
        </authorList>
    </citation>
    <scope>NUCLEOTIDE SEQUENCE [LARGE SCALE GENOMIC DNA]</scope>
</reference>
<organism evidence="3 4">
    <name type="scientific">Strongylus vulgaris</name>
    <name type="common">Blood worm</name>
    <dbReference type="NCBI Taxonomy" id="40348"/>
    <lineage>
        <taxon>Eukaryota</taxon>
        <taxon>Metazoa</taxon>
        <taxon>Ecdysozoa</taxon>
        <taxon>Nematoda</taxon>
        <taxon>Chromadorea</taxon>
        <taxon>Rhabditida</taxon>
        <taxon>Rhabditina</taxon>
        <taxon>Rhabditomorpha</taxon>
        <taxon>Strongyloidea</taxon>
        <taxon>Strongylidae</taxon>
        <taxon>Strongylus</taxon>
    </lineage>
</organism>